<sequence length="235" mass="26184">MIKEAMQYILSIGGTEIKKENGQTFSTQKLYQVAAPTVKAIGLNTLKGVVDYLKSEFDGKEDIILHVISPTEVEVLSGLNTDKERNVFIRSQALTPHIAFDRFHNAEEFNILIQSCFVKNEDSEIVLQVVGNIKEENVGTTGDDGISQTVSAKIGVATVSTVKVSNPVQLAPRRTFVDVLQPESDFVFRMQQGPRCALFEADGGRWKLEAMNNIRFYFEEHLDEEITAGRITVIS</sequence>
<dbReference type="Proteomes" id="UP000239047">
    <property type="component" value="Unassembled WGS sequence"/>
</dbReference>
<dbReference type="AlphaFoldDB" id="A0A2S5GG80"/>
<name>A0A2S5GG80_9BACL</name>
<protein>
    <submittedName>
        <fullName evidence="1">Uncharacterized protein</fullName>
    </submittedName>
</protein>
<reference evidence="1 2" key="1">
    <citation type="submission" date="2018-02" db="EMBL/GenBank/DDBJ databases">
        <title>Jeotgalibacillus proteolyticum sp. nov. a protease producing bacterium isolated from ocean sediments of Laizhou Bay.</title>
        <authorList>
            <person name="Li Y."/>
        </authorList>
    </citation>
    <scope>NUCLEOTIDE SEQUENCE [LARGE SCALE GENOMIC DNA]</scope>
    <source>
        <strain evidence="1 2">22-7</strain>
    </source>
</reference>
<proteinExistence type="predicted"/>
<gene>
    <name evidence="1" type="ORF">C4B60_00675</name>
</gene>
<organism evidence="1 2">
    <name type="scientific">Jeotgalibacillus proteolyticus</name>
    <dbReference type="NCBI Taxonomy" id="2082395"/>
    <lineage>
        <taxon>Bacteria</taxon>
        <taxon>Bacillati</taxon>
        <taxon>Bacillota</taxon>
        <taxon>Bacilli</taxon>
        <taxon>Bacillales</taxon>
        <taxon>Caryophanaceae</taxon>
        <taxon>Jeotgalibacillus</taxon>
    </lineage>
</organism>
<accession>A0A2S5GG80</accession>
<evidence type="ECO:0000313" key="1">
    <source>
        <dbReference type="EMBL" id="PPA71925.1"/>
    </source>
</evidence>
<dbReference type="RefSeq" id="WP_104055704.1">
    <property type="nucleotide sequence ID" value="NZ_PREZ01000001.1"/>
</dbReference>
<dbReference type="OrthoDB" id="5432268at2"/>
<comment type="caution">
    <text evidence="1">The sequence shown here is derived from an EMBL/GenBank/DDBJ whole genome shotgun (WGS) entry which is preliminary data.</text>
</comment>
<keyword evidence="2" id="KW-1185">Reference proteome</keyword>
<dbReference type="EMBL" id="PREZ01000001">
    <property type="protein sequence ID" value="PPA71925.1"/>
    <property type="molecule type" value="Genomic_DNA"/>
</dbReference>
<evidence type="ECO:0000313" key="2">
    <source>
        <dbReference type="Proteomes" id="UP000239047"/>
    </source>
</evidence>